<dbReference type="InterPro" id="IPR053134">
    <property type="entry name" value="RNA-dir_DNA_polymerase"/>
</dbReference>
<dbReference type="PANTHER" id="PTHR24559:SF436">
    <property type="entry name" value="RNA-DIRECTED DNA POLYMERASE HOMOLOG"/>
    <property type="match status" value="1"/>
</dbReference>
<dbReference type="FunFam" id="3.30.70.270:FF:000003">
    <property type="entry name" value="Transposon Ty3-G Gag-Pol polyprotein"/>
    <property type="match status" value="1"/>
</dbReference>
<dbReference type="Pfam" id="PF00078">
    <property type="entry name" value="RVT_1"/>
    <property type="match status" value="1"/>
</dbReference>
<protein>
    <recommendedName>
        <fullName evidence="1">Reverse transcriptase domain-containing protein</fullName>
    </recommendedName>
</protein>
<dbReference type="AlphaFoldDB" id="A0A3Q7EB66"/>
<dbReference type="STRING" id="4081.A0A3Q7EB66"/>
<dbReference type="InParanoid" id="A0A3Q7EB66"/>
<dbReference type="SUPFAM" id="SSF56672">
    <property type="entry name" value="DNA/RNA polymerases"/>
    <property type="match status" value="1"/>
</dbReference>
<dbReference type="InterPro" id="IPR043128">
    <property type="entry name" value="Rev_trsase/Diguanyl_cyclase"/>
</dbReference>
<evidence type="ECO:0000259" key="1">
    <source>
        <dbReference type="Pfam" id="PF00078"/>
    </source>
</evidence>
<accession>A0A3Q7EB66</accession>
<dbReference type="InterPro" id="IPR000477">
    <property type="entry name" value="RT_dom"/>
</dbReference>
<dbReference type="CDD" id="cd01647">
    <property type="entry name" value="RT_LTR"/>
    <property type="match status" value="1"/>
</dbReference>
<feature type="domain" description="Reverse transcriptase" evidence="1">
    <location>
        <begin position="96"/>
        <end position="157"/>
    </location>
</feature>
<name>A0A3Q7EB66_SOLLC</name>
<dbReference type="InterPro" id="IPR043502">
    <property type="entry name" value="DNA/RNA_pol_sf"/>
</dbReference>
<keyword evidence="3" id="KW-1185">Reference proteome</keyword>
<dbReference type="EnsemblPlants" id="Solyc01g014855.1.1">
    <property type="protein sequence ID" value="Solyc01g014855.1.1"/>
    <property type="gene ID" value="Solyc01g014855.1"/>
</dbReference>
<dbReference type="OMA" id="YHMAPPE"/>
<dbReference type="Gramene" id="Solyc01g014855.1.1">
    <property type="protein sequence ID" value="Solyc01g014855.1.1"/>
    <property type="gene ID" value="Solyc01g014855.1"/>
</dbReference>
<reference evidence="2" key="1">
    <citation type="journal article" date="2012" name="Nature">
        <title>The tomato genome sequence provides insights into fleshy fruit evolution.</title>
        <authorList>
            <consortium name="Tomato Genome Consortium"/>
        </authorList>
    </citation>
    <scope>NUCLEOTIDE SEQUENCE [LARGE SCALE GENOMIC DNA]</scope>
    <source>
        <strain evidence="2">cv. Heinz 1706</strain>
    </source>
</reference>
<sequence>PPAHTPYHMAPPELEELRKHLKEILENNKDGSLRLCIDYRALNKVTIKNKYPIPLIAELFDRLGQVKYFTKMDLRKGYYQVRIAEGDEPKTTSILHPYLDQLVVVYLDDIVIFSNTSEEHVEHLRKVFKILRVNQLYVKREKCEFAQPKVHFLGHIITQGELRMDEAKIRAIQEWEAPKKVTELRSFLGL</sequence>
<evidence type="ECO:0000313" key="2">
    <source>
        <dbReference type="EnsemblPlants" id="Solyc01g014855.1.1"/>
    </source>
</evidence>
<proteinExistence type="predicted"/>
<dbReference type="PANTHER" id="PTHR24559">
    <property type="entry name" value="TRANSPOSON TY3-I GAG-POL POLYPROTEIN"/>
    <property type="match status" value="1"/>
</dbReference>
<organism evidence="2">
    <name type="scientific">Solanum lycopersicum</name>
    <name type="common">Tomato</name>
    <name type="synonym">Lycopersicon esculentum</name>
    <dbReference type="NCBI Taxonomy" id="4081"/>
    <lineage>
        <taxon>Eukaryota</taxon>
        <taxon>Viridiplantae</taxon>
        <taxon>Streptophyta</taxon>
        <taxon>Embryophyta</taxon>
        <taxon>Tracheophyta</taxon>
        <taxon>Spermatophyta</taxon>
        <taxon>Magnoliopsida</taxon>
        <taxon>eudicotyledons</taxon>
        <taxon>Gunneridae</taxon>
        <taxon>Pentapetalae</taxon>
        <taxon>asterids</taxon>
        <taxon>lamiids</taxon>
        <taxon>Solanales</taxon>
        <taxon>Solanaceae</taxon>
        <taxon>Solanoideae</taxon>
        <taxon>Solaneae</taxon>
        <taxon>Solanum</taxon>
        <taxon>Solanum subgen. Lycopersicon</taxon>
    </lineage>
</organism>
<dbReference type="Proteomes" id="UP000004994">
    <property type="component" value="Chromosome 1"/>
</dbReference>
<dbReference type="Gene3D" id="3.30.70.270">
    <property type="match status" value="1"/>
</dbReference>
<evidence type="ECO:0000313" key="3">
    <source>
        <dbReference type="Proteomes" id="UP000004994"/>
    </source>
</evidence>
<reference evidence="2" key="2">
    <citation type="submission" date="2019-01" db="UniProtKB">
        <authorList>
            <consortium name="EnsemblPlants"/>
        </authorList>
    </citation>
    <scope>IDENTIFICATION</scope>
    <source>
        <strain evidence="2">cv. Heinz 1706</strain>
    </source>
</reference>